<feature type="region of interest" description="Disordered" evidence="1">
    <location>
        <begin position="1017"/>
        <end position="1053"/>
    </location>
</feature>
<reference evidence="2 3" key="1">
    <citation type="journal article" date="2020" name="Elife">
        <title>Loss of centromere function drives karyotype evolution in closely related Malassezia species.</title>
        <authorList>
            <person name="Sankaranarayanan S.R."/>
            <person name="Ianiri G."/>
            <person name="Coelho M.A."/>
            <person name="Reza M.H."/>
            <person name="Thimmappa B.C."/>
            <person name="Ganguly P."/>
            <person name="Vadnala R.N."/>
            <person name="Sun S."/>
            <person name="Siddharthan R."/>
            <person name="Tellgren-Roth C."/>
            <person name="Dawson T.L."/>
            <person name="Heitman J."/>
            <person name="Sanyal K."/>
        </authorList>
    </citation>
    <scope>NUCLEOTIDE SEQUENCE [LARGE SCALE GENOMIC DNA]</scope>
    <source>
        <strain evidence="2">CBS14141</strain>
    </source>
</reference>
<proteinExistence type="predicted"/>
<evidence type="ECO:0000256" key="1">
    <source>
        <dbReference type="SAM" id="MobiDB-lite"/>
    </source>
</evidence>
<feature type="compositionally biased region" description="Low complexity" evidence="1">
    <location>
        <begin position="467"/>
        <end position="489"/>
    </location>
</feature>
<feature type="compositionally biased region" description="Basic and acidic residues" evidence="1">
    <location>
        <begin position="907"/>
        <end position="925"/>
    </location>
</feature>
<feature type="compositionally biased region" description="Low complexity" evidence="1">
    <location>
        <begin position="148"/>
        <end position="172"/>
    </location>
</feature>
<dbReference type="Proteomes" id="UP000818624">
    <property type="component" value="Chromosome 3"/>
</dbReference>
<feature type="compositionally biased region" description="Basic and acidic residues" evidence="1">
    <location>
        <begin position="354"/>
        <end position="380"/>
    </location>
</feature>
<dbReference type="PANTHER" id="PTHR23159">
    <property type="entry name" value="CENTROSOMAL PROTEIN 2"/>
    <property type="match status" value="1"/>
</dbReference>
<feature type="compositionally biased region" description="Low complexity" evidence="1">
    <location>
        <begin position="706"/>
        <end position="719"/>
    </location>
</feature>
<feature type="compositionally biased region" description="Basic and acidic residues" evidence="1">
    <location>
        <begin position="250"/>
        <end position="271"/>
    </location>
</feature>
<protein>
    <submittedName>
        <fullName evidence="2">Uncharacterized protein</fullName>
    </submittedName>
</protein>
<feature type="compositionally biased region" description="Basic and acidic residues" evidence="1">
    <location>
        <begin position="633"/>
        <end position="705"/>
    </location>
</feature>
<evidence type="ECO:0000313" key="2">
    <source>
        <dbReference type="EMBL" id="WFD48446.1"/>
    </source>
</evidence>
<feature type="compositionally biased region" description="Low complexity" evidence="1">
    <location>
        <begin position="49"/>
        <end position="63"/>
    </location>
</feature>
<feature type="compositionally biased region" description="Basic and acidic residues" evidence="1">
    <location>
        <begin position="9"/>
        <end position="19"/>
    </location>
</feature>
<feature type="compositionally biased region" description="Basic and acidic residues" evidence="1">
    <location>
        <begin position="540"/>
        <end position="626"/>
    </location>
</feature>
<feature type="compositionally biased region" description="Low complexity" evidence="1">
    <location>
        <begin position="185"/>
        <end position="205"/>
    </location>
</feature>
<dbReference type="EMBL" id="CP046236">
    <property type="protein sequence ID" value="WFD48446.1"/>
    <property type="molecule type" value="Genomic_DNA"/>
</dbReference>
<evidence type="ECO:0000313" key="3">
    <source>
        <dbReference type="Proteomes" id="UP000818624"/>
    </source>
</evidence>
<organism evidence="2 3">
    <name type="scientific">Malassezia furfur</name>
    <name type="common">Pityriasis versicolor infection agent</name>
    <name type="synonym">Pityrosporum furfur</name>
    <dbReference type="NCBI Taxonomy" id="55194"/>
    <lineage>
        <taxon>Eukaryota</taxon>
        <taxon>Fungi</taxon>
        <taxon>Dikarya</taxon>
        <taxon>Basidiomycota</taxon>
        <taxon>Ustilaginomycotina</taxon>
        <taxon>Malasseziomycetes</taxon>
        <taxon>Malasseziales</taxon>
        <taxon>Malasseziaceae</taxon>
        <taxon>Malassezia</taxon>
    </lineage>
</organism>
<feature type="compositionally biased region" description="Low complexity" evidence="1">
    <location>
        <begin position="393"/>
        <end position="403"/>
    </location>
</feature>
<feature type="compositionally biased region" description="Low complexity" evidence="1">
    <location>
        <begin position="1017"/>
        <end position="1035"/>
    </location>
</feature>
<feature type="compositionally biased region" description="Low complexity" evidence="1">
    <location>
        <begin position="411"/>
        <end position="422"/>
    </location>
</feature>
<dbReference type="PANTHER" id="PTHR23159:SF60">
    <property type="entry name" value="SPINDLE ASSEMBLY ABNORMAL PROTEIN 4"/>
    <property type="match status" value="1"/>
</dbReference>
<keyword evidence="3" id="KW-1185">Reference proteome</keyword>
<gene>
    <name evidence="2" type="ORF">GLX27_003116</name>
</gene>
<feature type="compositionally biased region" description="Low complexity" evidence="1">
    <location>
        <begin position="20"/>
        <end position="36"/>
    </location>
</feature>
<feature type="compositionally biased region" description="Low complexity" evidence="1">
    <location>
        <begin position="289"/>
        <end position="301"/>
    </location>
</feature>
<accession>A0ABY8ES79</accession>
<feature type="compositionally biased region" description="Pro residues" evidence="1">
    <location>
        <begin position="37"/>
        <end position="48"/>
    </location>
</feature>
<name>A0ABY8ES79_MALFU</name>
<feature type="compositionally biased region" description="Acidic residues" evidence="1">
    <location>
        <begin position="451"/>
        <end position="466"/>
    </location>
</feature>
<sequence>MQLLRGLTKRGDPRTERTRAAPAQAPAPAAAGSLAPAAPPHAAPPLSPRSPTSPTSPGSSPALPMSPRAAATSPRLADGAASPPPRAIRFNEPSTRARPAGSARDDLYERLGATPSTARDETLGMRRSASDHHIRARAERTPARPRTRSAADAAPTAAAAAAAAPEPNGTPAEPRRRRRRMPRDATSASPSASAAPAARRPSAPTSPVPGGDAPATRPGTLPTGLALSDQTWVHSTPAEPIWSRKQRLARHAEHAHTRTRKEAYAPARDAESLWSDARTADASPPGSPAVPQSAAALASSSHGARTPTVPFRSLGGASDPPRRRAPATSGRQRILQQAREAPADLATLATLAVGHDDAVEQETERERDARWASEERERHAALQAAQRAPPGTPQRRVAPAAARRSPRRAARTAPAAARTPQPRVRRRRVYHTPATAVHDSESSETTSTLDSDSDSDEAFVDVDDGDLPTLPAAPATPAAPAAPAAPATPSDEDSAEDAFYLAHTGTAPRSVHKPLPEPAAPRSVHKPLPEPAAPDTAALLHDEQERERLLLERDAQARAQRQARERERRERLEREAVAERIRKQEEAAARAAREAEEAERARALEAERQRRLAEEAARRERMRAELIRQQNEMAERKRQVLRERRQREEAERKEREAEAARQEEAARAAREAEAAELRKRLEAEAQEAREAARRAQEAREAEAARAAEAAAAAAAAARAAQEEKEREAQRLALLEAERAREEQEREAERERERQEQAERERERQEQERLERERQAQLERERQEKERQERERQAQLERERKEKERQERERQAQLERERKEQERKERLAREEQERKERLAREEQERKERALREERERKERLAREARERQERLAREERERKERQERIRRMEREKKEAEERAAAEAAARAVAEREEMERQRVQIEEKALKRAKREADEEDRVSRLRGRRRDEQAAAPNDDESSVHASEADGASTVADDTASEAESNLSQLLSRKLQVVSKNATLGLTGILSRGQDRADADAAAAAAPAEDAAAAPGGAPLLRFADPPPPRGEADAAPLPHPALPWFSVAAVHGVPQAAPPLVIVAESGAAPALQPAASRLSTYSALGSVHSLDYSVAGDEEWVVRPVGPYRDGGVRYFPGYTVHGLVDATAPAAAARADLGEQVLALGAVREALVRTLGVSDVRRLAETSRALRAAYAGAESTAALLTRYLGPLGWRASEPDPLPLTLHDCEAFVLATVVEEEYLVAAREYLRAGHQLDRRIPRVARATLRARAKVLARLRLGEADAAPVAAGAQDGTLVLAAPNGAMRRARLEAPFTPGRVSLFRVWAPEDEHTADAYSTELQRTERELFIAGIWRFLQRGDMALNVAKPDQFNDGRYIFNGEGFVPLSTTFDPIGHLPPFLNMLLYPPQYYHGVVRYSRNAPVVYLDLLPWRTQLVRSIQLVRDNVETLGANSQLYRVAKWLYRAMITIDMPPTDAPSYLESPYDAHHGWNGTLVLEAEGTSEQARALLSRCVAPREPDALLASMLDAVMKGTSESLAVPDVQPYEEVGAPPTYPWSILRERSRAGLVWLRLL</sequence>
<feature type="compositionally biased region" description="Basic and acidic residues" evidence="1">
    <location>
        <begin position="720"/>
        <end position="899"/>
    </location>
</feature>
<feature type="compositionally biased region" description="Basic and acidic residues" evidence="1">
    <location>
        <begin position="118"/>
        <end position="142"/>
    </location>
</feature>
<feature type="region of interest" description="Disordered" evidence="1">
    <location>
        <begin position="1"/>
        <end position="977"/>
    </location>
</feature>